<dbReference type="RefSeq" id="WP_089775176.1">
    <property type="nucleotide sequence ID" value="NZ_FNTX01000002.1"/>
</dbReference>
<name>A0A1H5N9J4_9MICO</name>
<keyword evidence="2" id="KW-1185">Reference proteome</keyword>
<dbReference type="EMBL" id="FNTX01000002">
    <property type="protein sequence ID" value="SEE98223.1"/>
    <property type="molecule type" value="Genomic_DNA"/>
</dbReference>
<gene>
    <name evidence="1" type="ORF">SAMN04488554_4095</name>
</gene>
<organism evidence="1 2">
    <name type="scientific">Ruania alba</name>
    <dbReference type="NCBI Taxonomy" id="648782"/>
    <lineage>
        <taxon>Bacteria</taxon>
        <taxon>Bacillati</taxon>
        <taxon>Actinomycetota</taxon>
        <taxon>Actinomycetes</taxon>
        <taxon>Micrococcales</taxon>
        <taxon>Ruaniaceae</taxon>
        <taxon>Ruania</taxon>
    </lineage>
</organism>
<protein>
    <submittedName>
        <fullName evidence="1">Uncharacterized protein</fullName>
    </submittedName>
</protein>
<accession>A0A1H5N9J4</accession>
<reference evidence="2" key="1">
    <citation type="submission" date="2016-10" db="EMBL/GenBank/DDBJ databases">
        <authorList>
            <person name="Varghese N."/>
            <person name="Submissions S."/>
        </authorList>
    </citation>
    <scope>NUCLEOTIDE SEQUENCE [LARGE SCALE GENOMIC DNA]</scope>
    <source>
        <strain evidence="2">DSM 21368</strain>
    </source>
</reference>
<dbReference type="AlphaFoldDB" id="A0A1H5N9J4"/>
<proteinExistence type="predicted"/>
<dbReference type="Proteomes" id="UP000199220">
    <property type="component" value="Unassembled WGS sequence"/>
</dbReference>
<sequence length="138" mass="14730">MATRGPRTQDCSIAEAKVRAAQSRKFLDTAELILDADDDLATPGAAAALAVLAGIAASDSLCCRNLGRRPRGQDHREATPLLEQVEPNGKDMSRSLARLLELKDGSHYGLVYLTMSRAKTAVRNAAALAEAAETALRR</sequence>
<dbReference type="OrthoDB" id="3828743at2"/>
<evidence type="ECO:0000313" key="2">
    <source>
        <dbReference type="Proteomes" id="UP000199220"/>
    </source>
</evidence>
<evidence type="ECO:0000313" key="1">
    <source>
        <dbReference type="EMBL" id="SEE98223.1"/>
    </source>
</evidence>
<dbReference type="STRING" id="648782.SAMN04488554_4095"/>